<dbReference type="InterPro" id="IPR000209">
    <property type="entry name" value="Peptidase_S8/S53_dom"/>
</dbReference>
<evidence type="ECO:0000256" key="1">
    <source>
        <dbReference type="ARBA" id="ARBA00011073"/>
    </source>
</evidence>
<dbReference type="Gene3D" id="3.30.70.80">
    <property type="entry name" value="Peptidase S8 propeptide/proteinase inhibitor I9"/>
    <property type="match status" value="1"/>
</dbReference>
<dbReference type="STRING" id="1121316.SAMN02745207_04198"/>
<dbReference type="PANTHER" id="PTHR43806">
    <property type="entry name" value="PEPTIDASE S8"/>
    <property type="match status" value="1"/>
</dbReference>
<name>A0A1M5Y504_9CLOT</name>
<feature type="domain" description="Peptidase S8/S53" evidence="6">
    <location>
        <begin position="150"/>
        <end position="327"/>
    </location>
</feature>
<dbReference type="AlphaFoldDB" id="A0A1M5Y504"/>
<evidence type="ECO:0000313" key="8">
    <source>
        <dbReference type="Proteomes" id="UP000184447"/>
    </source>
</evidence>
<dbReference type="InterPro" id="IPR015500">
    <property type="entry name" value="Peptidase_S8_subtilisin-rel"/>
</dbReference>
<evidence type="ECO:0000259" key="6">
    <source>
        <dbReference type="Pfam" id="PF00082"/>
    </source>
</evidence>
<dbReference type="SUPFAM" id="SSF52743">
    <property type="entry name" value="Subtilisin-like"/>
    <property type="match status" value="1"/>
</dbReference>
<dbReference type="GO" id="GO:0004252">
    <property type="term" value="F:serine-type endopeptidase activity"/>
    <property type="evidence" value="ECO:0007669"/>
    <property type="project" value="InterPro"/>
</dbReference>
<dbReference type="PROSITE" id="PS00136">
    <property type="entry name" value="SUBTILASE_ASP"/>
    <property type="match status" value="1"/>
</dbReference>
<reference evidence="7 8" key="1">
    <citation type="submission" date="2016-11" db="EMBL/GenBank/DDBJ databases">
        <authorList>
            <person name="Jaros S."/>
            <person name="Januszkiewicz K."/>
            <person name="Wedrychowicz H."/>
        </authorList>
    </citation>
    <scope>NUCLEOTIDE SEQUENCE [LARGE SCALE GENOMIC DNA]</scope>
    <source>
        <strain evidence="7 8">DSM 8605</strain>
    </source>
</reference>
<dbReference type="InterPro" id="IPR023827">
    <property type="entry name" value="Peptidase_S8_Asp-AS"/>
</dbReference>
<evidence type="ECO:0000313" key="7">
    <source>
        <dbReference type="EMBL" id="SHI07082.1"/>
    </source>
</evidence>
<keyword evidence="8" id="KW-1185">Reference proteome</keyword>
<dbReference type="PROSITE" id="PS51892">
    <property type="entry name" value="SUBTILASE"/>
    <property type="match status" value="1"/>
</dbReference>
<keyword evidence="4" id="KW-0720">Serine protease</keyword>
<organism evidence="7 8">
    <name type="scientific">Clostridium grantii DSM 8605</name>
    <dbReference type="NCBI Taxonomy" id="1121316"/>
    <lineage>
        <taxon>Bacteria</taxon>
        <taxon>Bacillati</taxon>
        <taxon>Bacillota</taxon>
        <taxon>Clostridia</taxon>
        <taxon>Eubacteriales</taxon>
        <taxon>Clostridiaceae</taxon>
        <taxon>Clostridium</taxon>
    </lineage>
</organism>
<evidence type="ECO:0000256" key="3">
    <source>
        <dbReference type="ARBA" id="ARBA00022801"/>
    </source>
</evidence>
<sequence>MRKILNIIACSIVTLTILVSMFPIKVSHAKTQSKRKIVVFEESVDKVKKNNIIKKHGATKIKDIKAINAIVVNVSDVDNFESEESVRYVEDDVIVSIDDAIVYISGKVNDSDITSKTKKKDDTTPEEQEEVIPWGIKYVGAPEMWEITRGEGIKVAVIDTGIDVNHPDLGDNIKGGINTIINDNTYNDNNGHGTHVAGIIGATDNDIGVVGVAPEVDLYSVKALDSYGDGYVSDIIYGINWCIINDIDIINMSFGINENLIALHDVVKLASENGIIMIASSGNNYGGYSQYPAVFEEVVAVGAIDYSGNILGFSAINGVDVWAPGYNILST</sequence>
<dbReference type="InterPro" id="IPR050131">
    <property type="entry name" value="Peptidase_S8_subtilisin-like"/>
</dbReference>
<dbReference type="InterPro" id="IPR036852">
    <property type="entry name" value="Peptidase_S8/S53_dom_sf"/>
</dbReference>
<comment type="similarity">
    <text evidence="1 5">Belongs to the peptidase S8 family.</text>
</comment>
<evidence type="ECO:0000256" key="5">
    <source>
        <dbReference type="PROSITE-ProRule" id="PRU01240"/>
    </source>
</evidence>
<dbReference type="Gene3D" id="3.40.50.200">
    <property type="entry name" value="Peptidase S8/S53 domain"/>
    <property type="match status" value="1"/>
</dbReference>
<dbReference type="PROSITE" id="PS00137">
    <property type="entry name" value="SUBTILASE_HIS"/>
    <property type="match status" value="1"/>
</dbReference>
<comment type="caution">
    <text evidence="5">Lacks conserved residue(s) required for the propagation of feature annotation.</text>
</comment>
<dbReference type="EMBL" id="FQXM01000054">
    <property type="protein sequence ID" value="SHI07082.1"/>
    <property type="molecule type" value="Genomic_DNA"/>
</dbReference>
<evidence type="ECO:0000256" key="2">
    <source>
        <dbReference type="ARBA" id="ARBA00022670"/>
    </source>
</evidence>
<dbReference type="GO" id="GO:0006508">
    <property type="term" value="P:proteolysis"/>
    <property type="evidence" value="ECO:0007669"/>
    <property type="project" value="UniProtKB-KW"/>
</dbReference>
<dbReference type="PANTHER" id="PTHR43806:SF11">
    <property type="entry name" value="CEREVISIN-RELATED"/>
    <property type="match status" value="1"/>
</dbReference>
<dbReference type="RefSeq" id="WP_073340970.1">
    <property type="nucleotide sequence ID" value="NZ_FQXM01000054.1"/>
</dbReference>
<dbReference type="InterPro" id="IPR022398">
    <property type="entry name" value="Peptidase_S8_His-AS"/>
</dbReference>
<dbReference type="InterPro" id="IPR037045">
    <property type="entry name" value="S8pro/Inhibitor_I9_sf"/>
</dbReference>
<keyword evidence="2" id="KW-0645">Protease</keyword>
<dbReference type="OrthoDB" id="9798386at2"/>
<keyword evidence="3" id="KW-0378">Hydrolase</keyword>
<evidence type="ECO:0000256" key="4">
    <source>
        <dbReference type="ARBA" id="ARBA00022825"/>
    </source>
</evidence>
<dbReference type="Pfam" id="PF00082">
    <property type="entry name" value="Peptidase_S8"/>
    <property type="match status" value="1"/>
</dbReference>
<proteinExistence type="inferred from homology"/>
<gene>
    <name evidence="7" type="ORF">SAMN02745207_04198</name>
</gene>
<dbReference type="Proteomes" id="UP000184447">
    <property type="component" value="Unassembled WGS sequence"/>
</dbReference>
<accession>A0A1M5Y504</accession>
<dbReference type="PRINTS" id="PR00723">
    <property type="entry name" value="SUBTILISIN"/>
</dbReference>
<protein>
    <submittedName>
        <fullName evidence="7">Subtilase family protein</fullName>
    </submittedName>
</protein>